<evidence type="ECO:0000259" key="2">
    <source>
        <dbReference type="Pfam" id="PF13478"/>
    </source>
</evidence>
<accession>A0A1U7JI44</accession>
<dbReference type="AlphaFoldDB" id="A0A1U7JI44"/>
<dbReference type="Proteomes" id="UP000185783">
    <property type="component" value="Unassembled WGS sequence"/>
</dbReference>
<organism evidence="3 4">
    <name type="scientific">Pseudovibrio exalbescens</name>
    <dbReference type="NCBI Taxonomy" id="197461"/>
    <lineage>
        <taxon>Bacteria</taxon>
        <taxon>Pseudomonadati</taxon>
        <taxon>Pseudomonadota</taxon>
        <taxon>Alphaproteobacteria</taxon>
        <taxon>Hyphomicrobiales</taxon>
        <taxon>Stappiaceae</taxon>
        <taxon>Pseudovibrio</taxon>
    </lineage>
</organism>
<dbReference type="Pfam" id="PF02625">
    <property type="entry name" value="XdhC_CoxI"/>
    <property type="match status" value="1"/>
</dbReference>
<feature type="domain" description="XdhC- CoxI" evidence="1">
    <location>
        <begin position="24"/>
        <end position="91"/>
    </location>
</feature>
<dbReference type="Pfam" id="PF13478">
    <property type="entry name" value="XdhC_C"/>
    <property type="match status" value="1"/>
</dbReference>
<evidence type="ECO:0000259" key="1">
    <source>
        <dbReference type="Pfam" id="PF02625"/>
    </source>
</evidence>
<dbReference type="EMBL" id="LVVZ01000014">
    <property type="protein sequence ID" value="OKL44387.1"/>
    <property type="molecule type" value="Genomic_DNA"/>
</dbReference>
<dbReference type="InterPro" id="IPR027051">
    <property type="entry name" value="XdhC_Rossmann_dom"/>
</dbReference>
<protein>
    <submittedName>
        <fullName evidence="3">XdhC/CoxI family protein</fullName>
    </submittedName>
</protein>
<sequence>MGQRQESTCGDAAFKDILETAEIWLSKGRTCALATVIQTWGSAPRPVGSHLLIDNTGHFEGSVSGGCVEGEVVTEALDALEDGRARMLEFGVADETAWQVGLSCGGRIIVRVEPLQDGNWLSKLNKLRRSRKPACRMIDLTTGADQIIEPEESAGLPAHQDALNTGFRSGRSVRVHNANGLDTFFNFFTPAVRLVAIGAVHISQALTPIARTAGFDLSIIDPRTAFASPERFRHVSLIPEWPEEVFTKAPLDPHTALIAVTHDPKIDDPALLAALTTDCFYVGALGSRKTHAKRLDRLAEAGASPALLDRIKAPIGLNIGATTPAEIAVAIMAEIIQELRGPKPRKEVG</sequence>
<dbReference type="PANTHER" id="PTHR30388:SF4">
    <property type="entry name" value="MOLYBDENUM COFACTOR INSERTION CHAPERONE PAOD"/>
    <property type="match status" value="1"/>
</dbReference>
<dbReference type="Gene3D" id="3.40.50.720">
    <property type="entry name" value="NAD(P)-binding Rossmann-like Domain"/>
    <property type="match status" value="1"/>
</dbReference>
<feature type="domain" description="XdhC Rossmann" evidence="2">
    <location>
        <begin position="194"/>
        <end position="335"/>
    </location>
</feature>
<evidence type="ECO:0000313" key="3">
    <source>
        <dbReference type="EMBL" id="OKL44387.1"/>
    </source>
</evidence>
<dbReference type="InterPro" id="IPR052698">
    <property type="entry name" value="MoCofactor_Util/Proc"/>
</dbReference>
<evidence type="ECO:0000313" key="4">
    <source>
        <dbReference type="Proteomes" id="UP000185783"/>
    </source>
</evidence>
<reference evidence="3 4" key="1">
    <citation type="submission" date="2016-03" db="EMBL/GenBank/DDBJ databases">
        <title>Genome sequence of Nesiotobacter sp. nov., a moderately halophilic alphaproteobacterium isolated from the Yellow Sea, China.</title>
        <authorList>
            <person name="Zhang G."/>
            <person name="Zhang R."/>
        </authorList>
    </citation>
    <scope>NUCLEOTIDE SEQUENCE [LARGE SCALE GENOMIC DNA]</scope>
    <source>
        <strain evidence="3 4">WB1-6</strain>
    </source>
</reference>
<gene>
    <name evidence="3" type="ORF">A3843_08325</name>
</gene>
<name>A0A1U7JI44_9HYPH</name>
<dbReference type="InterPro" id="IPR003777">
    <property type="entry name" value="XdhC_CoxI"/>
</dbReference>
<dbReference type="RefSeq" id="WP_036488414.1">
    <property type="nucleotide sequence ID" value="NZ_LVVZ01000014.1"/>
</dbReference>
<dbReference type="STRING" id="197461.A3843_08325"/>
<comment type="caution">
    <text evidence="3">The sequence shown here is derived from an EMBL/GenBank/DDBJ whole genome shotgun (WGS) entry which is preliminary data.</text>
</comment>
<dbReference type="PANTHER" id="PTHR30388">
    <property type="entry name" value="ALDEHYDE OXIDOREDUCTASE MOLYBDENUM COFACTOR ASSEMBLY PROTEIN"/>
    <property type="match status" value="1"/>
</dbReference>
<keyword evidence="4" id="KW-1185">Reference proteome</keyword>
<proteinExistence type="predicted"/>